<dbReference type="InterPro" id="IPR000033">
    <property type="entry name" value="LDLR_classB_rpt"/>
</dbReference>
<keyword evidence="9" id="KW-0153">Cholesterol metabolism</keyword>
<keyword evidence="15" id="KW-0445">Lipid transport</keyword>
<keyword evidence="21" id="KW-0168">Coated pit</keyword>
<keyword evidence="12 29" id="KW-0732">Signal</keyword>
<keyword evidence="16" id="KW-0443">Lipid metabolism</keyword>
<feature type="signal peptide" evidence="29">
    <location>
        <begin position="1"/>
        <end position="21"/>
    </location>
</feature>
<dbReference type="GO" id="GO:0016324">
    <property type="term" value="C:apical plasma membrane"/>
    <property type="evidence" value="ECO:0007669"/>
    <property type="project" value="TreeGrafter"/>
</dbReference>
<evidence type="ECO:0000256" key="28">
    <source>
        <dbReference type="SAM" id="Phobius"/>
    </source>
</evidence>
<sequence length="909" mass="99924">MGRLLCVLLVFLACCVVQTNTETVCGTRQFLCGNGKCITLRWVCDDTDDCGDGTDELPGTCLARTCGTTEFSCGGHLNQCVPSTWICDGKADCENGADEESCAPKHCTDNKFHCSNGQCVSASFVCDEELDCDDGSDEASCPPTTCSSTSFQCNNSVCVPRLWACDGDVDCSDGSDEWPQNCGTRAPGGAPKPCSLREFQCGSGECIHSSWKCDGGFDCLDRSDETNCSRLTCRPDEFQCGDGTCIHGGRQCNRQYDCRDLSDEMGCVNVSHCKGPTRFKCRSGECISMEKVCDKQRDCRDWSDEPLRECDSNECLYNNGGCSHICNDLKIGYECQCPTGYYLTDKKRCEDIDECANPDICSQICVNHMGSYKCECEEGYQVDPATKACKAIGTVAYLFFTNRHEVRKMTLDKSEYTRVIPRLKNAVALDMDMVAKEIYWSDLSQKKIYSTSMDLAADTAQHKVVIDSDIEAPEGIAFDWVHGNIYWTDSIRSSISVSTANGSRRKTLFQNDLAKPRAIVVDPHSNFVYWTDWGTPAKIEKGGLNGGDRAALVTDDIVWPNGITLDLLNQRLYWVDSKLHTLSSIDVQGGGRRTLIIDEHRLAHPLGITVFEERVFWTDVSNNAILSANRVTGRDIKPVAEHLVSPEDIVLYHNLKQPTGRDWCKVANGGCEFMCLAAPQVGLHSPKYTCACPDNMLLAKDMRKCVPAAPTPAAPVKPIVPASNPPPAPARTSTAPPARVTTKAPIIATTVTPAPPRTTKPVPRNPQPAQPDRPRIPQAQTTTVPQITTQDIRHEFAAIPTAPSTPAALYIGLPIAIVCLVAFGAVLLWRNYRLKNTNTIHFENPVYQKTTEDQVHICRSHSPDGYSYPPVRGQSVIHTQSQCHLEYASVFVLAYVAYCMLYSSCSSVT</sequence>
<keyword evidence="7" id="KW-0964">Secreted</keyword>
<feature type="disulfide bond" evidence="25">
    <location>
        <begin position="194"/>
        <end position="206"/>
    </location>
</feature>
<dbReference type="FunFam" id="4.10.400.10:FF:000162">
    <property type="entry name" value="LDL receptor related protein 8"/>
    <property type="match status" value="1"/>
</dbReference>
<feature type="disulfide bond" evidence="25">
    <location>
        <begin position="281"/>
        <end position="299"/>
    </location>
</feature>
<feature type="repeat" description="LDL-receptor class B" evidence="26">
    <location>
        <begin position="570"/>
        <end position="614"/>
    </location>
</feature>
<dbReference type="PROSITE" id="PS50026">
    <property type="entry name" value="EGF_3"/>
    <property type="match status" value="2"/>
</dbReference>
<dbReference type="SMART" id="SM00192">
    <property type="entry name" value="LDLa"/>
    <property type="match status" value="7"/>
</dbReference>
<dbReference type="PROSITE" id="PS51120">
    <property type="entry name" value="LDLRB"/>
    <property type="match status" value="4"/>
</dbReference>
<feature type="disulfide bond" evidence="25">
    <location>
        <begin position="252"/>
        <end position="267"/>
    </location>
</feature>
<dbReference type="GO" id="GO:0008203">
    <property type="term" value="P:cholesterol metabolic process"/>
    <property type="evidence" value="ECO:0007669"/>
    <property type="project" value="UniProtKB-KW"/>
</dbReference>
<dbReference type="FunFam" id="4.10.400.10:FF:000030">
    <property type="entry name" value="Sortilin related receptor 1"/>
    <property type="match status" value="1"/>
</dbReference>
<feature type="disulfide bond" evidence="25">
    <location>
        <begin position="240"/>
        <end position="258"/>
    </location>
</feature>
<dbReference type="PROSITE" id="PS50068">
    <property type="entry name" value="LDLRA_2"/>
    <property type="match status" value="7"/>
</dbReference>
<dbReference type="GO" id="GO:0005509">
    <property type="term" value="F:calcium ion binding"/>
    <property type="evidence" value="ECO:0007669"/>
    <property type="project" value="InterPro"/>
</dbReference>
<dbReference type="FunFam" id="2.120.10.30:FF:000002">
    <property type="entry name" value="low-density lipoprotein receptor isoform X1"/>
    <property type="match status" value="1"/>
</dbReference>
<dbReference type="GO" id="GO:0005576">
    <property type="term" value="C:extracellular region"/>
    <property type="evidence" value="ECO:0007669"/>
    <property type="project" value="UniProtKB-SubCell"/>
</dbReference>
<dbReference type="PROSITE" id="PS00010">
    <property type="entry name" value="ASX_HYDROXYL"/>
    <property type="match status" value="2"/>
</dbReference>
<feature type="repeat" description="LDL-receptor class B" evidence="26">
    <location>
        <begin position="436"/>
        <end position="482"/>
    </location>
</feature>
<feature type="repeat" description="LDL-receptor class B" evidence="26">
    <location>
        <begin position="483"/>
        <end position="525"/>
    </location>
</feature>
<keyword evidence="14 28" id="KW-1133">Transmembrane helix</keyword>
<dbReference type="CDD" id="cd00054">
    <property type="entry name" value="EGF_CA"/>
    <property type="match status" value="1"/>
</dbReference>
<evidence type="ECO:0000256" key="15">
    <source>
        <dbReference type="ARBA" id="ARBA00023055"/>
    </source>
</evidence>
<dbReference type="GO" id="GO:0042562">
    <property type="term" value="F:hormone binding"/>
    <property type="evidence" value="ECO:0007669"/>
    <property type="project" value="TreeGrafter"/>
</dbReference>
<evidence type="ECO:0000256" key="9">
    <source>
        <dbReference type="ARBA" id="ARBA00022548"/>
    </source>
</evidence>
<keyword evidence="20" id="KW-0675">Receptor</keyword>
<dbReference type="GO" id="GO:0006898">
    <property type="term" value="P:receptor-mediated endocytosis"/>
    <property type="evidence" value="ECO:0007669"/>
    <property type="project" value="TreeGrafter"/>
</dbReference>
<feature type="disulfide bond" evidence="25">
    <location>
        <begin position="126"/>
        <end position="141"/>
    </location>
</feature>
<feature type="disulfide bond" evidence="24">
    <location>
        <begin position="355"/>
        <end position="365"/>
    </location>
</feature>
<evidence type="ECO:0000256" key="13">
    <source>
        <dbReference type="ARBA" id="ARBA00022737"/>
    </source>
</evidence>
<dbReference type="InterPro" id="IPR018097">
    <property type="entry name" value="EGF_Ca-bd_CS"/>
</dbReference>
<keyword evidence="6" id="KW-1003">Cell membrane</keyword>
<feature type="compositionally biased region" description="Pro residues" evidence="27">
    <location>
        <begin position="753"/>
        <end position="771"/>
    </location>
</feature>
<evidence type="ECO:0000256" key="26">
    <source>
        <dbReference type="PROSITE-ProRule" id="PRU00461"/>
    </source>
</evidence>
<keyword evidence="22" id="KW-0325">Glycoprotein</keyword>
<evidence type="ECO:0000256" key="24">
    <source>
        <dbReference type="PROSITE-ProRule" id="PRU00076"/>
    </source>
</evidence>
<dbReference type="SMART" id="SM00179">
    <property type="entry name" value="EGF_CA"/>
    <property type="match status" value="2"/>
</dbReference>
<evidence type="ECO:0000256" key="27">
    <source>
        <dbReference type="SAM" id="MobiDB-lite"/>
    </source>
</evidence>
<evidence type="ECO:0000313" key="31">
    <source>
        <dbReference type="Ensembl" id="ENSOKIP00005042527.1"/>
    </source>
</evidence>
<accession>A0A8C7GF99</accession>
<dbReference type="SUPFAM" id="SSF57424">
    <property type="entry name" value="LDL receptor-like module"/>
    <property type="match status" value="7"/>
</dbReference>
<evidence type="ECO:0000256" key="29">
    <source>
        <dbReference type="SAM" id="SignalP"/>
    </source>
</evidence>
<comment type="caution">
    <text evidence="24">Lacks conserved residue(s) required for the propagation of feature annotation.</text>
</comment>
<dbReference type="CDD" id="cd00112">
    <property type="entry name" value="LDLa"/>
    <property type="match status" value="6"/>
</dbReference>
<evidence type="ECO:0000256" key="5">
    <source>
        <dbReference type="ARBA" id="ARBA00022448"/>
    </source>
</evidence>
<dbReference type="InterPro" id="IPR051221">
    <property type="entry name" value="LDLR-related"/>
</dbReference>
<dbReference type="FunFam" id="4.10.400.10:FF:000124">
    <property type="entry name" value="Low density lipoprotein receptor"/>
    <property type="match status" value="1"/>
</dbReference>
<feature type="compositionally biased region" description="Low complexity" evidence="27">
    <location>
        <begin position="730"/>
        <end position="739"/>
    </location>
</feature>
<reference evidence="31" key="1">
    <citation type="submission" date="2025-08" db="UniProtKB">
        <authorList>
            <consortium name="Ensembl"/>
        </authorList>
    </citation>
    <scope>IDENTIFICATION</scope>
</reference>
<dbReference type="SUPFAM" id="SSF63825">
    <property type="entry name" value="YWTD domain"/>
    <property type="match status" value="1"/>
</dbReference>
<dbReference type="PROSITE" id="PS01187">
    <property type="entry name" value="EGF_CA"/>
    <property type="match status" value="1"/>
</dbReference>
<evidence type="ECO:0000256" key="1">
    <source>
        <dbReference type="ARBA" id="ARBA00004251"/>
    </source>
</evidence>
<dbReference type="InterPro" id="IPR023415">
    <property type="entry name" value="LDLR_class-A_CS"/>
</dbReference>
<dbReference type="InterPro" id="IPR011042">
    <property type="entry name" value="6-blade_b-propeller_TolB-like"/>
</dbReference>
<dbReference type="GO" id="GO:0005905">
    <property type="term" value="C:clathrin-coated pit"/>
    <property type="evidence" value="ECO:0007669"/>
    <property type="project" value="UniProtKB-SubCell"/>
</dbReference>
<dbReference type="PROSITE" id="PS01209">
    <property type="entry name" value="LDLRA_1"/>
    <property type="match status" value="4"/>
</dbReference>
<dbReference type="GO" id="GO:0043235">
    <property type="term" value="C:receptor complex"/>
    <property type="evidence" value="ECO:0007669"/>
    <property type="project" value="TreeGrafter"/>
</dbReference>
<feature type="disulfide bond" evidence="25">
    <location>
        <begin position="25"/>
        <end position="37"/>
    </location>
</feature>
<dbReference type="FunFam" id="4.10.400.10:FF:000025">
    <property type="entry name" value="Very low density lipoprotein receptor"/>
    <property type="match status" value="1"/>
</dbReference>
<dbReference type="Pfam" id="PF07645">
    <property type="entry name" value="EGF_CA"/>
    <property type="match status" value="1"/>
</dbReference>
<evidence type="ECO:0000256" key="17">
    <source>
        <dbReference type="ARBA" id="ARBA00023136"/>
    </source>
</evidence>
<feature type="disulfide bond" evidence="25">
    <location>
        <begin position="107"/>
        <end position="119"/>
    </location>
</feature>
<dbReference type="Ensembl" id="ENSOKIT00005044834.1">
    <property type="protein sequence ID" value="ENSOKIP00005042527.1"/>
    <property type="gene ID" value="ENSOKIG00005017598.1"/>
</dbReference>
<evidence type="ECO:0000256" key="6">
    <source>
        <dbReference type="ARBA" id="ARBA00022475"/>
    </source>
</evidence>
<dbReference type="Gene3D" id="2.10.25.10">
    <property type="entry name" value="Laminin"/>
    <property type="match status" value="3"/>
</dbReference>
<keyword evidence="8 24" id="KW-0245">EGF-like domain</keyword>
<evidence type="ECO:0000256" key="3">
    <source>
        <dbReference type="ARBA" id="ARBA00004613"/>
    </source>
</evidence>
<evidence type="ECO:0000256" key="7">
    <source>
        <dbReference type="ARBA" id="ARBA00022525"/>
    </source>
</evidence>
<dbReference type="Pfam" id="PF14670">
    <property type="entry name" value="FXa_inhibition"/>
    <property type="match status" value="2"/>
</dbReference>
<protein>
    <submittedName>
        <fullName evidence="31">Low density lipoprotein receptor a</fullName>
    </submittedName>
</protein>
<proteinExistence type="inferred from homology"/>
<dbReference type="PRINTS" id="PR00261">
    <property type="entry name" value="LDLRECEPTOR"/>
</dbReference>
<comment type="subcellular location">
    <subcellularLocation>
        <location evidence="1">Cell membrane</location>
        <topology evidence="1">Single-pass type I membrane protein</topology>
    </subcellularLocation>
    <subcellularLocation>
        <location evidence="2">Membrane</location>
        <location evidence="2">Clathrin-coated pit</location>
    </subcellularLocation>
    <subcellularLocation>
        <location evidence="3">Secreted</location>
    </subcellularLocation>
</comment>
<keyword evidence="11 28" id="KW-0812">Transmembrane</keyword>
<feature type="domain" description="EGF-like" evidence="30">
    <location>
        <begin position="311"/>
        <end position="350"/>
    </location>
</feature>
<comment type="similarity">
    <text evidence="4">Belongs to the LDLR family.</text>
</comment>
<evidence type="ECO:0000256" key="21">
    <source>
        <dbReference type="ARBA" id="ARBA00023176"/>
    </source>
</evidence>
<feature type="region of interest" description="Disordered" evidence="27">
    <location>
        <begin position="751"/>
        <end position="784"/>
    </location>
</feature>
<dbReference type="InterPro" id="IPR049883">
    <property type="entry name" value="NOTCH1_EGF-like"/>
</dbReference>
<feature type="disulfide bond" evidence="25">
    <location>
        <begin position="87"/>
        <end position="102"/>
    </location>
</feature>
<keyword evidence="17 28" id="KW-0472">Membrane</keyword>
<dbReference type="InterPro" id="IPR002172">
    <property type="entry name" value="LDrepeatLR_classA_rpt"/>
</dbReference>
<feature type="repeat" description="LDL-receptor class B" evidence="26">
    <location>
        <begin position="526"/>
        <end position="569"/>
    </location>
</feature>
<dbReference type="InterPro" id="IPR000742">
    <property type="entry name" value="EGF"/>
</dbReference>
<dbReference type="AlphaFoldDB" id="A0A8C7GF99"/>
<evidence type="ECO:0000256" key="4">
    <source>
        <dbReference type="ARBA" id="ARBA00009939"/>
    </source>
</evidence>
<feature type="disulfide bond" evidence="25">
    <location>
        <begin position="32"/>
        <end position="50"/>
    </location>
</feature>
<keyword evidence="13" id="KW-0677">Repeat</keyword>
<keyword evidence="18 24" id="KW-1015">Disulfide bond</keyword>
<feature type="disulfide bond" evidence="25">
    <location>
        <begin position="114"/>
        <end position="132"/>
    </location>
</feature>
<feature type="domain" description="EGF-like" evidence="30">
    <location>
        <begin position="351"/>
        <end position="386"/>
    </location>
</feature>
<keyword evidence="19" id="KW-1207">Sterol metabolism</keyword>
<feature type="disulfide bond" evidence="25">
    <location>
        <begin position="146"/>
        <end position="158"/>
    </location>
</feature>
<reference evidence="31" key="2">
    <citation type="submission" date="2025-09" db="UniProtKB">
        <authorList>
            <consortium name="Ensembl"/>
        </authorList>
    </citation>
    <scope>IDENTIFICATION</scope>
</reference>
<keyword evidence="23" id="KW-0753">Steroid metabolism</keyword>
<evidence type="ECO:0000256" key="23">
    <source>
        <dbReference type="ARBA" id="ARBA00023221"/>
    </source>
</evidence>
<evidence type="ECO:0000256" key="2">
    <source>
        <dbReference type="ARBA" id="ARBA00004600"/>
    </source>
</evidence>
<evidence type="ECO:0000256" key="8">
    <source>
        <dbReference type="ARBA" id="ARBA00022536"/>
    </source>
</evidence>
<evidence type="ECO:0000256" key="20">
    <source>
        <dbReference type="ARBA" id="ARBA00023170"/>
    </source>
</evidence>
<evidence type="ECO:0000256" key="14">
    <source>
        <dbReference type="ARBA" id="ARBA00022989"/>
    </source>
</evidence>
<dbReference type="InterPro" id="IPR009030">
    <property type="entry name" value="Growth_fac_rcpt_cys_sf"/>
</dbReference>
<feature type="disulfide bond" evidence="25">
    <location>
        <begin position="153"/>
        <end position="171"/>
    </location>
</feature>
<dbReference type="SUPFAM" id="SSF57184">
    <property type="entry name" value="Growth factor receptor domain"/>
    <property type="match status" value="1"/>
</dbReference>
<evidence type="ECO:0000256" key="12">
    <source>
        <dbReference type="ARBA" id="ARBA00022729"/>
    </source>
</evidence>
<dbReference type="SMART" id="SM00135">
    <property type="entry name" value="LY"/>
    <property type="match status" value="5"/>
</dbReference>
<dbReference type="InterPro" id="IPR036055">
    <property type="entry name" value="LDL_receptor-like_sf"/>
</dbReference>
<evidence type="ECO:0000256" key="11">
    <source>
        <dbReference type="ARBA" id="ARBA00022692"/>
    </source>
</evidence>
<evidence type="ECO:0000313" key="32">
    <source>
        <dbReference type="Proteomes" id="UP000694557"/>
    </source>
</evidence>
<keyword evidence="10" id="KW-0254">Endocytosis</keyword>
<evidence type="ECO:0000256" key="16">
    <source>
        <dbReference type="ARBA" id="ARBA00023098"/>
    </source>
</evidence>
<feature type="transmembrane region" description="Helical" evidence="28">
    <location>
        <begin position="807"/>
        <end position="829"/>
    </location>
</feature>
<evidence type="ECO:0000259" key="30">
    <source>
        <dbReference type="PROSITE" id="PS50026"/>
    </source>
</evidence>
<dbReference type="GeneTree" id="ENSGT00940000154819"/>
<dbReference type="PANTHER" id="PTHR22722:SF15">
    <property type="entry name" value="LOW-DENSITY LIPOPROTEIN RECEPTOR-RELATED"/>
    <property type="match status" value="1"/>
</dbReference>
<dbReference type="PANTHER" id="PTHR22722">
    <property type="entry name" value="LOW-DENSITY LIPOPROTEIN RECEPTOR-RELATED PROTEIN 2-RELATED"/>
    <property type="match status" value="1"/>
</dbReference>
<keyword evidence="32" id="KW-1185">Reference proteome</keyword>
<evidence type="ECO:0000256" key="10">
    <source>
        <dbReference type="ARBA" id="ARBA00022583"/>
    </source>
</evidence>
<dbReference type="SMART" id="SM00181">
    <property type="entry name" value="EGF"/>
    <property type="match status" value="4"/>
</dbReference>
<feature type="region of interest" description="Disordered" evidence="27">
    <location>
        <begin position="717"/>
        <end position="739"/>
    </location>
</feature>
<dbReference type="FunFam" id="2.10.25.10:FF:000009">
    <property type="entry name" value="Low-density lipoprotein receptor isoform 1"/>
    <property type="match status" value="1"/>
</dbReference>
<name>A0A8C7GF99_ONCKI</name>
<dbReference type="Pfam" id="PF00058">
    <property type="entry name" value="Ldl_recept_b"/>
    <property type="match status" value="5"/>
</dbReference>
<organism evidence="31 32">
    <name type="scientific">Oncorhynchus kisutch</name>
    <name type="common">Coho salmon</name>
    <name type="synonym">Salmo kisutch</name>
    <dbReference type="NCBI Taxonomy" id="8019"/>
    <lineage>
        <taxon>Eukaryota</taxon>
        <taxon>Metazoa</taxon>
        <taxon>Chordata</taxon>
        <taxon>Craniata</taxon>
        <taxon>Vertebrata</taxon>
        <taxon>Euteleostomi</taxon>
        <taxon>Actinopterygii</taxon>
        <taxon>Neopterygii</taxon>
        <taxon>Teleostei</taxon>
        <taxon>Protacanthopterygii</taxon>
        <taxon>Salmoniformes</taxon>
        <taxon>Salmonidae</taxon>
        <taxon>Salmoninae</taxon>
        <taxon>Oncorhynchus</taxon>
    </lineage>
</organism>
<gene>
    <name evidence="31" type="primary">LOC109883088</name>
</gene>
<dbReference type="InterPro" id="IPR000152">
    <property type="entry name" value="EGF-type_Asp/Asn_hydroxyl_site"/>
</dbReference>
<evidence type="ECO:0000256" key="18">
    <source>
        <dbReference type="ARBA" id="ARBA00023157"/>
    </source>
</evidence>
<feature type="disulfide bond" evidence="25">
    <location>
        <begin position="201"/>
        <end position="219"/>
    </location>
</feature>
<evidence type="ECO:0000256" key="25">
    <source>
        <dbReference type="PROSITE-ProRule" id="PRU00124"/>
    </source>
</evidence>
<dbReference type="Gene3D" id="2.120.10.30">
    <property type="entry name" value="TolB, C-terminal domain"/>
    <property type="match status" value="1"/>
</dbReference>
<dbReference type="PROSITE" id="PS01186">
    <property type="entry name" value="EGF_2"/>
    <property type="match status" value="1"/>
</dbReference>
<dbReference type="FunFam" id="4.10.400.10:FF:000113">
    <property type="entry name" value="Low-density lipoprotein receptor-related protein 8"/>
    <property type="match status" value="2"/>
</dbReference>
<dbReference type="Proteomes" id="UP000694557">
    <property type="component" value="Unassembled WGS sequence"/>
</dbReference>
<feature type="disulfide bond" evidence="25">
    <location>
        <begin position="233"/>
        <end position="245"/>
    </location>
</feature>
<dbReference type="Pfam" id="PF00057">
    <property type="entry name" value="Ldl_recept_a"/>
    <property type="match status" value="7"/>
</dbReference>
<feature type="chain" id="PRO_5034051225" evidence="29">
    <location>
        <begin position="22"/>
        <end position="909"/>
    </location>
</feature>
<dbReference type="Gene3D" id="4.10.400.10">
    <property type="entry name" value="Low-density Lipoprotein Receptor"/>
    <property type="match status" value="7"/>
</dbReference>
<dbReference type="FunFam" id="4.10.400.10:FF:000116">
    <property type="entry name" value="Low-density lipoprotein receptor"/>
    <property type="match status" value="1"/>
</dbReference>
<evidence type="ECO:0000256" key="19">
    <source>
        <dbReference type="ARBA" id="ARBA00023166"/>
    </source>
</evidence>
<dbReference type="InterPro" id="IPR001881">
    <property type="entry name" value="EGF-like_Ca-bd_dom"/>
</dbReference>
<evidence type="ECO:0000256" key="22">
    <source>
        <dbReference type="ARBA" id="ARBA00023180"/>
    </source>
</evidence>
<dbReference type="GO" id="GO:0006869">
    <property type="term" value="P:lipid transport"/>
    <property type="evidence" value="ECO:0007669"/>
    <property type="project" value="UniProtKB-KW"/>
</dbReference>
<feature type="disulfide bond" evidence="25">
    <location>
        <begin position="213"/>
        <end position="228"/>
    </location>
</feature>
<keyword evidence="5" id="KW-0813">Transport</keyword>